<protein>
    <recommendedName>
        <fullName evidence="3">Outer membrane protein beta-barrel domain-containing protein</fullName>
    </recommendedName>
</protein>
<evidence type="ECO:0000313" key="1">
    <source>
        <dbReference type="EMBL" id="RYM30774.1"/>
    </source>
</evidence>
<dbReference type="Proteomes" id="UP000293952">
    <property type="component" value="Unassembled WGS sequence"/>
</dbReference>
<organism evidence="1 2">
    <name type="scientific">Brumimicrobium glaciale</name>
    <dbReference type="NCBI Taxonomy" id="200475"/>
    <lineage>
        <taxon>Bacteria</taxon>
        <taxon>Pseudomonadati</taxon>
        <taxon>Bacteroidota</taxon>
        <taxon>Flavobacteriia</taxon>
        <taxon>Flavobacteriales</taxon>
        <taxon>Crocinitomicaceae</taxon>
        <taxon>Brumimicrobium</taxon>
    </lineage>
</organism>
<dbReference type="EMBL" id="SETE01000010">
    <property type="protein sequence ID" value="RYM30774.1"/>
    <property type="molecule type" value="Genomic_DNA"/>
</dbReference>
<gene>
    <name evidence="1" type="ORF">ERX46_16980</name>
</gene>
<reference evidence="1 2" key="1">
    <citation type="submission" date="2019-02" db="EMBL/GenBank/DDBJ databases">
        <title>Genome sequence of the sea-ice species Brumimicrobium glaciale.</title>
        <authorList>
            <person name="Bowman J.P."/>
        </authorList>
    </citation>
    <scope>NUCLEOTIDE SEQUENCE [LARGE SCALE GENOMIC DNA]</scope>
    <source>
        <strain evidence="1 2">IC156</strain>
    </source>
</reference>
<name>A0A4Q4KEX9_9FLAO</name>
<evidence type="ECO:0000313" key="2">
    <source>
        <dbReference type="Proteomes" id="UP000293952"/>
    </source>
</evidence>
<dbReference type="RefSeq" id="WP_130095064.1">
    <property type="nucleotide sequence ID" value="NZ_SETE01000010.1"/>
</dbReference>
<proteinExistence type="predicted"/>
<accession>A0A4Q4KEX9</accession>
<evidence type="ECO:0008006" key="3">
    <source>
        <dbReference type="Google" id="ProtNLM"/>
    </source>
</evidence>
<dbReference type="AlphaFoldDB" id="A0A4Q4KEX9"/>
<sequence>MRKLLIVLILVKMSFLSLGQFSMDFTLGAGEMQRNIPYGYLSSKFKPSLELSLNYKFDSVPIEINFSPYLLSNTIYEQFPNYENIVANYYPQIVIMSGVGTYSEINKFLKIFASIQFGYWHTKTSYSTSFGDISNFQNFKKEINQFAIGPKFKLQFGKKNLKAILTYEEYFLSASPGSRFGKDRFTNLTMGISYHFLK</sequence>
<comment type="caution">
    <text evidence="1">The sequence shown here is derived from an EMBL/GenBank/DDBJ whole genome shotgun (WGS) entry which is preliminary data.</text>
</comment>
<keyword evidence="2" id="KW-1185">Reference proteome</keyword>